<accession>A0A3M0H8B6</accession>
<dbReference type="EMBL" id="JAACBX020000001">
    <property type="protein sequence ID" value="MBM0243854.1"/>
    <property type="molecule type" value="Genomic_DNA"/>
</dbReference>
<keyword evidence="6 10" id="KW-0547">Nucleotide-binding</keyword>
<dbReference type="GO" id="GO:0005524">
    <property type="term" value="F:ATP binding"/>
    <property type="evidence" value="ECO:0007669"/>
    <property type="project" value="UniProtKB-KW"/>
</dbReference>
<keyword evidence="5 10" id="KW-0028">Amino-acid biosynthesis</keyword>
<evidence type="ECO:0000256" key="3">
    <source>
        <dbReference type="ARBA" id="ARBA00012414"/>
    </source>
</evidence>
<dbReference type="HAMAP" id="MF_01020">
    <property type="entry name" value="HisE"/>
    <property type="match status" value="1"/>
</dbReference>
<dbReference type="GO" id="GO:0005737">
    <property type="term" value="C:cytoplasm"/>
    <property type="evidence" value="ECO:0007669"/>
    <property type="project" value="UniProtKB-SubCell"/>
</dbReference>
<dbReference type="UniPathway" id="UPA00031">
    <property type="reaction ID" value="UER00007"/>
</dbReference>
<reference evidence="12 13" key="1">
    <citation type="submission" date="2018-10" db="EMBL/GenBank/DDBJ databases">
        <title>Corynebacterium macginleyi genome sequencing and assembly of the type strain and two clinical samples.</title>
        <authorList>
            <person name="Bernier A.-M."/>
            <person name="Bernard K."/>
        </authorList>
    </citation>
    <scope>NUCLEOTIDE SEQUENCE [LARGE SCALE GENOMIC DNA]</scope>
    <source>
        <strain evidence="12 13">NML 120205</strain>
    </source>
</reference>
<dbReference type="RefSeq" id="WP_121911714.1">
    <property type="nucleotide sequence ID" value="NZ_CP068291.1"/>
</dbReference>
<evidence type="ECO:0000313" key="12">
    <source>
        <dbReference type="EMBL" id="RMB60368.1"/>
    </source>
</evidence>
<comment type="catalytic activity">
    <reaction evidence="1 10">
        <text>1-(5-phospho-beta-D-ribosyl)-ATP + H2O = 1-(5-phospho-beta-D-ribosyl)-5'-AMP + diphosphate + H(+)</text>
        <dbReference type="Rhea" id="RHEA:22828"/>
        <dbReference type="ChEBI" id="CHEBI:15377"/>
        <dbReference type="ChEBI" id="CHEBI:15378"/>
        <dbReference type="ChEBI" id="CHEBI:33019"/>
        <dbReference type="ChEBI" id="CHEBI:59457"/>
        <dbReference type="ChEBI" id="CHEBI:73183"/>
        <dbReference type="EC" id="3.6.1.31"/>
    </reaction>
</comment>
<reference evidence="11 14" key="2">
    <citation type="submission" date="2021-01" db="EMBL/GenBank/DDBJ databases">
        <title>Complete genome sequences of Corynebacterium macginleyi strains isolated from infectious keratitis.</title>
        <authorList>
            <person name="Sagerfors S."/>
            <person name="Poehlein A."/>
            <person name="Soderquist B."/>
            <person name="Bruggemann H."/>
        </authorList>
    </citation>
    <scope>NUCLEOTIDE SEQUENCE [LARGE SCALE GENOMIC DNA]</scope>
    <source>
        <strain evidence="11 14">12T220</strain>
    </source>
</reference>
<evidence type="ECO:0000256" key="1">
    <source>
        <dbReference type="ARBA" id="ARBA00001460"/>
    </source>
</evidence>
<dbReference type="EMBL" id="REGC01000007">
    <property type="protein sequence ID" value="RMB60368.1"/>
    <property type="molecule type" value="Genomic_DNA"/>
</dbReference>
<dbReference type="NCBIfam" id="TIGR03188">
    <property type="entry name" value="histidine_hisI"/>
    <property type="match status" value="1"/>
</dbReference>
<name>A0A3M0H8B6_9CORY</name>
<dbReference type="Gene3D" id="1.10.287.1080">
    <property type="entry name" value="MazG-like"/>
    <property type="match status" value="1"/>
</dbReference>
<sequence length="87" mass="9989">MKDFETLFAELLNKAAQKPEGSGTVEALEEGAHHIGKKIIEEAGEVWIAAEYQSDEQLAEEMSQLIYWTQVMMIKRGLRPEDIYKYL</sequence>
<dbReference type="PANTHER" id="PTHR42945">
    <property type="entry name" value="HISTIDINE BIOSYNTHESIS BIFUNCTIONAL PROTEIN"/>
    <property type="match status" value="1"/>
</dbReference>
<dbReference type="CDD" id="cd11547">
    <property type="entry name" value="NTP-PPase_HisE"/>
    <property type="match status" value="1"/>
</dbReference>
<evidence type="ECO:0000256" key="9">
    <source>
        <dbReference type="ARBA" id="ARBA00023102"/>
    </source>
</evidence>
<dbReference type="GO" id="GO:0004636">
    <property type="term" value="F:phosphoribosyl-ATP diphosphatase activity"/>
    <property type="evidence" value="ECO:0007669"/>
    <property type="project" value="UniProtKB-UniRule"/>
</dbReference>
<evidence type="ECO:0000313" key="11">
    <source>
        <dbReference type="EMBL" id="MBM0243854.1"/>
    </source>
</evidence>
<organism evidence="12 13">
    <name type="scientific">Corynebacterium macginleyi</name>
    <dbReference type="NCBI Taxonomy" id="38290"/>
    <lineage>
        <taxon>Bacteria</taxon>
        <taxon>Bacillati</taxon>
        <taxon>Actinomycetota</taxon>
        <taxon>Actinomycetes</taxon>
        <taxon>Mycobacteriales</taxon>
        <taxon>Corynebacteriaceae</taxon>
        <taxon>Corynebacterium</taxon>
    </lineage>
</organism>
<dbReference type="InterPro" id="IPR008179">
    <property type="entry name" value="HisE"/>
</dbReference>
<dbReference type="Pfam" id="PF01503">
    <property type="entry name" value="PRA-PH"/>
    <property type="match status" value="1"/>
</dbReference>
<evidence type="ECO:0000256" key="8">
    <source>
        <dbReference type="ARBA" id="ARBA00022840"/>
    </source>
</evidence>
<evidence type="ECO:0000256" key="4">
    <source>
        <dbReference type="ARBA" id="ARBA00013336"/>
    </source>
</evidence>
<keyword evidence="8 10" id="KW-0067">ATP-binding</keyword>
<evidence type="ECO:0000256" key="7">
    <source>
        <dbReference type="ARBA" id="ARBA00022801"/>
    </source>
</evidence>
<keyword evidence="10" id="KW-0963">Cytoplasm</keyword>
<evidence type="ECO:0000256" key="6">
    <source>
        <dbReference type="ARBA" id="ARBA00022741"/>
    </source>
</evidence>
<evidence type="ECO:0000256" key="10">
    <source>
        <dbReference type="HAMAP-Rule" id="MF_01020"/>
    </source>
</evidence>
<dbReference type="NCBIfam" id="NF001610">
    <property type="entry name" value="PRK00400.1-1"/>
    <property type="match status" value="1"/>
</dbReference>
<comment type="subcellular location">
    <subcellularLocation>
        <location evidence="10">Cytoplasm</location>
    </subcellularLocation>
</comment>
<gene>
    <name evidence="10" type="primary">hisE</name>
    <name evidence="12" type="ORF">D9543_06655</name>
    <name evidence="11" type="ORF">GWO63_006150</name>
</gene>
<evidence type="ECO:0000313" key="14">
    <source>
        <dbReference type="Proteomes" id="UP001518680"/>
    </source>
</evidence>
<dbReference type="EC" id="3.6.1.31" evidence="3 10"/>
<keyword evidence="9 10" id="KW-0368">Histidine biosynthesis</keyword>
<protein>
    <recommendedName>
        <fullName evidence="4 10">Phosphoribosyl-ATP pyrophosphatase</fullName>
        <shortName evidence="10">PRA-PH</shortName>
        <ecNumber evidence="3 10">3.6.1.31</ecNumber>
    </recommendedName>
</protein>
<evidence type="ECO:0000256" key="5">
    <source>
        <dbReference type="ARBA" id="ARBA00022605"/>
    </source>
</evidence>
<dbReference type="OrthoDB" id="3212875at2"/>
<dbReference type="PANTHER" id="PTHR42945:SF1">
    <property type="entry name" value="HISTIDINE BIOSYNTHESIS BIFUNCTIONAL PROTEIN HIS7"/>
    <property type="match status" value="1"/>
</dbReference>
<dbReference type="Proteomes" id="UP001518680">
    <property type="component" value="Unassembled WGS sequence"/>
</dbReference>
<dbReference type="SUPFAM" id="SSF101386">
    <property type="entry name" value="all-alpha NTP pyrophosphatases"/>
    <property type="match status" value="1"/>
</dbReference>
<evidence type="ECO:0000256" key="2">
    <source>
        <dbReference type="ARBA" id="ARBA00005204"/>
    </source>
</evidence>
<comment type="similarity">
    <text evidence="10">Belongs to the PRA-PH family.</text>
</comment>
<dbReference type="GO" id="GO:0000105">
    <property type="term" value="P:L-histidine biosynthetic process"/>
    <property type="evidence" value="ECO:0007669"/>
    <property type="project" value="UniProtKB-UniRule"/>
</dbReference>
<proteinExistence type="inferred from homology"/>
<dbReference type="InterPro" id="IPR021130">
    <property type="entry name" value="PRib-ATP_PPHydrolase-like"/>
</dbReference>
<dbReference type="AlphaFoldDB" id="A0A3M0H8B6"/>
<dbReference type="GeneID" id="92746153"/>
<evidence type="ECO:0000313" key="13">
    <source>
        <dbReference type="Proteomes" id="UP000270649"/>
    </source>
</evidence>
<comment type="pathway">
    <text evidence="2 10">Amino-acid biosynthesis; L-histidine biosynthesis; L-histidine from 5-phospho-alpha-D-ribose 1-diphosphate: step 2/9.</text>
</comment>
<keyword evidence="14" id="KW-1185">Reference proteome</keyword>
<keyword evidence="7 10" id="KW-0378">Hydrolase</keyword>
<comment type="caution">
    <text evidence="12">The sequence shown here is derived from an EMBL/GenBank/DDBJ whole genome shotgun (WGS) entry which is preliminary data.</text>
</comment>
<dbReference type="Proteomes" id="UP000270649">
    <property type="component" value="Unassembled WGS sequence"/>
</dbReference>